<organism evidence="1 2">
    <name type="scientific">Peptoniphilus indolicus</name>
    <dbReference type="NCBI Taxonomy" id="33030"/>
    <lineage>
        <taxon>Bacteria</taxon>
        <taxon>Bacillati</taxon>
        <taxon>Bacillota</taxon>
        <taxon>Tissierellia</taxon>
        <taxon>Tissierellales</taxon>
        <taxon>Peptoniphilaceae</taxon>
        <taxon>Peptoniphilus</taxon>
    </lineage>
</organism>
<accession>A0A379DED8</accession>
<dbReference type="AlphaFoldDB" id="A0A379DED8"/>
<dbReference type="Proteomes" id="UP000254777">
    <property type="component" value="Unassembled WGS sequence"/>
</dbReference>
<dbReference type="RefSeq" id="WP_004822207.1">
    <property type="nucleotide sequence ID" value="NZ_UGTH01000001.1"/>
</dbReference>
<gene>
    <name evidence="1" type="ORF">NCTC11088_02176</name>
</gene>
<dbReference type="SUPFAM" id="SSF46785">
    <property type="entry name" value="Winged helix' DNA-binding domain"/>
    <property type="match status" value="1"/>
</dbReference>
<reference evidence="1 2" key="1">
    <citation type="submission" date="2018-06" db="EMBL/GenBank/DDBJ databases">
        <authorList>
            <consortium name="Pathogen Informatics"/>
            <person name="Doyle S."/>
        </authorList>
    </citation>
    <scope>NUCLEOTIDE SEQUENCE [LARGE SCALE GENOMIC DNA]</scope>
    <source>
        <strain evidence="1 2">NCTC11088</strain>
    </source>
</reference>
<sequence>MGNLEITNIQKLYLLHLKNNEKENNITSVARAFSCTKPNSKNILDNMIKEGLLYREVNKYKLTKIGESIAQELDENRFAIELFLNRGLQFSLEESEKISYALLASSLESFNKKIVNKASILNGFKKNGNVDYKDLINVFPSGEYRAMLSIQKYKLDERESFNPLSMAMMGFEDEATIIVSHESFITLKPKSIKRPIQGYTKTGIATELYYTLKGEEHIIEYKNKKFYIPINIFKEWHLMGGHILKSSINLNLNSKIGISKIHKEKANFIIIIDLLNLELN</sequence>
<dbReference type="InterPro" id="IPR036388">
    <property type="entry name" value="WH-like_DNA-bd_sf"/>
</dbReference>
<proteinExistence type="predicted"/>
<dbReference type="Gene3D" id="1.10.10.10">
    <property type="entry name" value="Winged helix-like DNA-binding domain superfamily/Winged helix DNA-binding domain"/>
    <property type="match status" value="1"/>
</dbReference>
<protein>
    <submittedName>
        <fullName evidence="1">Uncharacterized protein</fullName>
    </submittedName>
</protein>
<dbReference type="EMBL" id="UGTH01000001">
    <property type="protein sequence ID" value="SUB76358.1"/>
    <property type="molecule type" value="Genomic_DNA"/>
</dbReference>
<evidence type="ECO:0000313" key="1">
    <source>
        <dbReference type="EMBL" id="SUB76358.1"/>
    </source>
</evidence>
<dbReference type="InterPro" id="IPR036390">
    <property type="entry name" value="WH_DNA-bd_sf"/>
</dbReference>
<name>A0A379DED8_9FIRM</name>
<evidence type="ECO:0000313" key="2">
    <source>
        <dbReference type="Proteomes" id="UP000254777"/>
    </source>
</evidence>